<reference evidence="1" key="2">
    <citation type="journal article" date="2015" name="Data Brief">
        <title>Shoot transcriptome of the giant reed, Arundo donax.</title>
        <authorList>
            <person name="Barrero R.A."/>
            <person name="Guerrero F.D."/>
            <person name="Moolhuijzen P."/>
            <person name="Goolsby J.A."/>
            <person name="Tidwell J."/>
            <person name="Bellgard S.E."/>
            <person name="Bellgard M.I."/>
        </authorList>
    </citation>
    <scope>NUCLEOTIDE SEQUENCE</scope>
    <source>
        <tissue evidence="1">Shoot tissue taken approximately 20 cm above the soil surface</tissue>
    </source>
</reference>
<dbReference type="AlphaFoldDB" id="A0A0A9BRH1"/>
<accession>A0A0A9BRH1</accession>
<protein>
    <submittedName>
        <fullName evidence="1">Uncharacterized protein</fullName>
    </submittedName>
</protein>
<evidence type="ECO:0000313" key="1">
    <source>
        <dbReference type="EMBL" id="JAD61922.1"/>
    </source>
</evidence>
<sequence length="45" mass="5571">MKLRWWNFIYFSRTEQITLQLPLKIIRWDVMIISSHILPMIETHA</sequence>
<organism evidence="1">
    <name type="scientific">Arundo donax</name>
    <name type="common">Giant reed</name>
    <name type="synonym">Donax arundinaceus</name>
    <dbReference type="NCBI Taxonomy" id="35708"/>
    <lineage>
        <taxon>Eukaryota</taxon>
        <taxon>Viridiplantae</taxon>
        <taxon>Streptophyta</taxon>
        <taxon>Embryophyta</taxon>
        <taxon>Tracheophyta</taxon>
        <taxon>Spermatophyta</taxon>
        <taxon>Magnoliopsida</taxon>
        <taxon>Liliopsida</taxon>
        <taxon>Poales</taxon>
        <taxon>Poaceae</taxon>
        <taxon>PACMAD clade</taxon>
        <taxon>Arundinoideae</taxon>
        <taxon>Arundineae</taxon>
        <taxon>Arundo</taxon>
    </lineage>
</organism>
<reference evidence="1" key="1">
    <citation type="submission" date="2014-09" db="EMBL/GenBank/DDBJ databases">
        <authorList>
            <person name="Magalhaes I.L.F."/>
            <person name="Oliveira U."/>
            <person name="Santos F.R."/>
            <person name="Vidigal T.H.D.A."/>
            <person name="Brescovit A.D."/>
            <person name="Santos A.J."/>
        </authorList>
    </citation>
    <scope>NUCLEOTIDE SEQUENCE</scope>
    <source>
        <tissue evidence="1">Shoot tissue taken approximately 20 cm above the soil surface</tissue>
    </source>
</reference>
<dbReference type="EMBL" id="GBRH01235973">
    <property type="protein sequence ID" value="JAD61922.1"/>
    <property type="molecule type" value="Transcribed_RNA"/>
</dbReference>
<proteinExistence type="predicted"/>
<name>A0A0A9BRH1_ARUDO</name>